<dbReference type="HOGENOM" id="CLU_1214882_0_0_1"/>
<dbReference type="AlphaFoldDB" id="S7PXL2"/>
<protein>
    <submittedName>
        <fullName evidence="2">Uncharacterized protein</fullName>
    </submittedName>
</protein>
<evidence type="ECO:0000313" key="2">
    <source>
        <dbReference type="EMBL" id="EPQ52351.1"/>
    </source>
</evidence>
<feature type="compositionally biased region" description="Low complexity" evidence="1">
    <location>
        <begin position="156"/>
        <end position="165"/>
    </location>
</feature>
<dbReference type="eggNOG" id="ENOG502R19W">
    <property type="taxonomic scope" value="Eukaryota"/>
</dbReference>
<dbReference type="KEGG" id="gtr:GLOTRDRAFT_101284"/>
<keyword evidence="3" id="KW-1185">Reference proteome</keyword>
<dbReference type="Proteomes" id="UP000030669">
    <property type="component" value="Unassembled WGS sequence"/>
</dbReference>
<proteinExistence type="predicted"/>
<evidence type="ECO:0000256" key="1">
    <source>
        <dbReference type="SAM" id="MobiDB-lite"/>
    </source>
</evidence>
<dbReference type="GeneID" id="19298422"/>
<feature type="region of interest" description="Disordered" evidence="1">
    <location>
        <begin position="1"/>
        <end position="36"/>
    </location>
</feature>
<gene>
    <name evidence="2" type="ORF">GLOTRDRAFT_101284</name>
</gene>
<feature type="region of interest" description="Disordered" evidence="1">
    <location>
        <begin position="132"/>
        <end position="168"/>
    </location>
</feature>
<evidence type="ECO:0000313" key="3">
    <source>
        <dbReference type="Proteomes" id="UP000030669"/>
    </source>
</evidence>
<reference evidence="2 3" key="1">
    <citation type="journal article" date="2012" name="Science">
        <title>The Paleozoic origin of enzymatic lignin decomposition reconstructed from 31 fungal genomes.</title>
        <authorList>
            <person name="Floudas D."/>
            <person name="Binder M."/>
            <person name="Riley R."/>
            <person name="Barry K."/>
            <person name="Blanchette R.A."/>
            <person name="Henrissat B."/>
            <person name="Martinez A.T."/>
            <person name="Otillar R."/>
            <person name="Spatafora J.W."/>
            <person name="Yadav J.S."/>
            <person name="Aerts A."/>
            <person name="Benoit I."/>
            <person name="Boyd A."/>
            <person name="Carlson A."/>
            <person name="Copeland A."/>
            <person name="Coutinho P.M."/>
            <person name="de Vries R.P."/>
            <person name="Ferreira P."/>
            <person name="Findley K."/>
            <person name="Foster B."/>
            <person name="Gaskell J."/>
            <person name="Glotzer D."/>
            <person name="Gorecki P."/>
            <person name="Heitman J."/>
            <person name="Hesse C."/>
            <person name="Hori C."/>
            <person name="Igarashi K."/>
            <person name="Jurgens J.A."/>
            <person name="Kallen N."/>
            <person name="Kersten P."/>
            <person name="Kohler A."/>
            <person name="Kuees U."/>
            <person name="Kumar T.K.A."/>
            <person name="Kuo A."/>
            <person name="LaButti K."/>
            <person name="Larrondo L.F."/>
            <person name="Lindquist E."/>
            <person name="Ling A."/>
            <person name="Lombard V."/>
            <person name="Lucas S."/>
            <person name="Lundell T."/>
            <person name="Martin R."/>
            <person name="McLaughlin D.J."/>
            <person name="Morgenstern I."/>
            <person name="Morin E."/>
            <person name="Murat C."/>
            <person name="Nagy L.G."/>
            <person name="Nolan M."/>
            <person name="Ohm R.A."/>
            <person name="Patyshakuliyeva A."/>
            <person name="Rokas A."/>
            <person name="Ruiz-Duenas F.J."/>
            <person name="Sabat G."/>
            <person name="Salamov A."/>
            <person name="Samejima M."/>
            <person name="Schmutz J."/>
            <person name="Slot J.C."/>
            <person name="St John F."/>
            <person name="Stenlid J."/>
            <person name="Sun H."/>
            <person name="Sun S."/>
            <person name="Syed K."/>
            <person name="Tsang A."/>
            <person name="Wiebenga A."/>
            <person name="Young D."/>
            <person name="Pisabarro A."/>
            <person name="Eastwood D.C."/>
            <person name="Martin F."/>
            <person name="Cullen D."/>
            <person name="Grigoriev I.V."/>
            <person name="Hibbett D.S."/>
        </authorList>
    </citation>
    <scope>NUCLEOTIDE SEQUENCE [LARGE SCALE GENOMIC DNA]</scope>
    <source>
        <strain evidence="2 3">ATCC 11539</strain>
    </source>
</reference>
<feature type="compositionally biased region" description="Polar residues" evidence="1">
    <location>
        <begin position="26"/>
        <end position="36"/>
    </location>
</feature>
<dbReference type="EMBL" id="KB469308">
    <property type="protein sequence ID" value="EPQ52351.1"/>
    <property type="molecule type" value="Genomic_DNA"/>
</dbReference>
<sequence length="228" mass="25028">MPFPPPFAQTPKTPRRVPVGFEDLNDTPTSESWSLPSTPFLAEPVIPSDQPVSDNAAGNVRAMSVCTQDGPGAPAMKDMDSFSQGTGQGSFEFSLKDGYDDFERPSSVAYNPAHPEISIENWRRDVSANLDGTTPVGPSRIPVQNTPALRPKRGHSSSGSDFSVGSAGGDACSDNMHWRKHKHNEGKRRRLVQNELPVIQEGFSNEMSQWEPSDCYWFRCDVPGNCRC</sequence>
<organism evidence="2 3">
    <name type="scientific">Gloeophyllum trabeum (strain ATCC 11539 / FP-39264 / Madison 617)</name>
    <name type="common">Brown rot fungus</name>
    <dbReference type="NCBI Taxonomy" id="670483"/>
    <lineage>
        <taxon>Eukaryota</taxon>
        <taxon>Fungi</taxon>
        <taxon>Dikarya</taxon>
        <taxon>Basidiomycota</taxon>
        <taxon>Agaricomycotina</taxon>
        <taxon>Agaricomycetes</taxon>
        <taxon>Gloeophyllales</taxon>
        <taxon>Gloeophyllaceae</taxon>
        <taxon>Gloeophyllum</taxon>
    </lineage>
</organism>
<name>S7PXL2_GLOTA</name>
<dbReference type="OrthoDB" id="2903551at2759"/>
<dbReference type="RefSeq" id="XP_007869504.1">
    <property type="nucleotide sequence ID" value="XM_007871313.1"/>
</dbReference>
<accession>S7PXL2</accession>